<accession>A0A2C5WBH9</accession>
<reference evidence="1 2" key="1">
    <citation type="journal article" date="2013" name="Fungal Biol.">
        <title>Analysis of microsatellite markers in the genome of the plant pathogen Ceratocystis fimbriata.</title>
        <authorList>
            <person name="Simpson M.C."/>
            <person name="Wilken P.M."/>
            <person name="Coetzee M.P."/>
            <person name="Wingfield M.J."/>
            <person name="Wingfield B.D."/>
        </authorList>
    </citation>
    <scope>NUCLEOTIDE SEQUENCE [LARGE SCALE GENOMIC DNA]</scope>
    <source>
        <strain evidence="1 2">CBS 114723</strain>
    </source>
</reference>
<dbReference type="Proteomes" id="UP000222788">
    <property type="component" value="Unassembled WGS sequence"/>
</dbReference>
<reference evidence="1 2" key="2">
    <citation type="journal article" date="2013" name="IMA Fungus">
        <title>IMA Genome-F 1: Ceratocystis fimbriata: Draft nuclear genome sequence for the plant pathogen, Ceratocystis fimbriata.</title>
        <authorList>
            <person name="Wilken P.M."/>
            <person name="Steenkamp E.T."/>
            <person name="Wingfield M.J."/>
            <person name="de Beer Z.W."/>
            <person name="Wingfield B.D."/>
        </authorList>
    </citation>
    <scope>NUCLEOTIDE SEQUENCE [LARGE SCALE GENOMIC DNA]</scope>
    <source>
        <strain evidence="1 2">CBS 114723</strain>
    </source>
</reference>
<comment type="caution">
    <text evidence="1">The sequence shown here is derived from an EMBL/GenBank/DDBJ whole genome shotgun (WGS) entry which is preliminary data.</text>
</comment>
<name>A0A2C5WBH9_9PEZI</name>
<dbReference type="EMBL" id="APWK03000137">
    <property type="protein sequence ID" value="PHH50289.1"/>
    <property type="molecule type" value="Genomic_DNA"/>
</dbReference>
<keyword evidence="2" id="KW-1185">Reference proteome</keyword>
<dbReference type="AlphaFoldDB" id="A0A2C5WBH9"/>
<dbReference type="OrthoDB" id="5243052at2759"/>
<proteinExistence type="predicted"/>
<evidence type="ECO:0000313" key="2">
    <source>
        <dbReference type="Proteomes" id="UP000222788"/>
    </source>
</evidence>
<evidence type="ECO:0000313" key="1">
    <source>
        <dbReference type="EMBL" id="PHH50289.1"/>
    </source>
</evidence>
<organism evidence="1 2">
    <name type="scientific">Ceratocystis fimbriata CBS 114723</name>
    <dbReference type="NCBI Taxonomy" id="1035309"/>
    <lineage>
        <taxon>Eukaryota</taxon>
        <taxon>Fungi</taxon>
        <taxon>Dikarya</taxon>
        <taxon>Ascomycota</taxon>
        <taxon>Pezizomycotina</taxon>
        <taxon>Sordariomycetes</taxon>
        <taxon>Hypocreomycetidae</taxon>
        <taxon>Microascales</taxon>
        <taxon>Ceratocystidaceae</taxon>
        <taxon>Ceratocystis</taxon>
    </lineage>
</organism>
<protein>
    <submittedName>
        <fullName evidence="1">Uncharacterized protein</fullName>
    </submittedName>
</protein>
<gene>
    <name evidence="1" type="ORF">CFIMG_005121RAa</name>
</gene>
<sequence>MNFSSTQLSSGAASTPPSSVDFGFSLGINMSSPNAGSGASIAAAVASVPASNAAAVAHSASGANAPLAGQTASTEPFLRDFTLIAEAAKRAQMAILTRDIDEFSF</sequence>